<keyword evidence="4 7" id="KW-0812">Transmembrane</keyword>
<keyword evidence="3" id="KW-1003">Cell membrane</keyword>
<feature type="domain" description="ABC transmembrane type-1" evidence="8">
    <location>
        <begin position="96"/>
        <end position="331"/>
    </location>
</feature>
<comment type="similarity">
    <text evidence="7">Belongs to the binding-protein-dependent transport system permease family.</text>
</comment>
<dbReference type="Pfam" id="PF19300">
    <property type="entry name" value="BPD_transp_1_N"/>
    <property type="match status" value="1"/>
</dbReference>
<dbReference type="AlphaFoldDB" id="A0A495BD60"/>
<evidence type="ECO:0000313" key="12">
    <source>
        <dbReference type="Proteomes" id="UP001221566"/>
    </source>
</evidence>
<feature type="transmembrane region" description="Helical" evidence="7">
    <location>
        <begin position="262"/>
        <end position="283"/>
    </location>
</feature>
<keyword evidence="2 7" id="KW-0813">Transport</keyword>
<keyword evidence="6 7" id="KW-0472">Membrane</keyword>
<reference evidence="9 12" key="2">
    <citation type="submission" date="2023-01" db="EMBL/GenBank/DDBJ databases">
        <title>Novel species of the genus Vogesella isolated from rivers.</title>
        <authorList>
            <person name="Lu H."/>
        </authorList>
    </citation>
    <scope>NUCLEOTIDE SEQUENCE [LARGE SCALE GENOMIC DNA]</scope>
    <source>
        <strain evidence="9 12">SH7W</strain>
    </source>
</reference>
<accession>A0A495BD60</accession>
<evidence type="ECO:0000256" key="4">
    <source>
        <dbReference type="ARBA" id="ARBA00022692"/>
    </source>
</evidence>
<proteinExistence type="inferred from homology"/>
<keyword evidence="5 7" id="KW-1133">Transmembrane helix</keyword>
<feature type="transmembrane region" description="Helical" evidence="7">
    <location>
        <begin position="9"/>
        <end position="30"/>
    </location>
</feature>
<dbReference type="InterPro" id="IPR000515">
    <property type="entry name" value="MetI-like"/>
</dbReference>
<organism evidence="10 11">
    <name type="scientific">Vogesella indigofera</name>
    <name type="common">Pseudomonas indigofera</name>
    <dbReference type="NCBI Taxonomy" id="45465"/>
    <lineage>
        <taxon>Bacteria</taxon>
        <taxon>Pseudomonadati</taxon>
        <taxon>Pseudomonadota</taxon>
        <taxon>Betaproteobacteria</taxon>
        <taxon>Neisseriales</taxon>
        <taxon>Chromobacteriaceae</taxon>
        <taxon>Vogesella</taxon>
    </lineage>
</organism>
<gene>
    <name evidence="10" type="ORF">C8E02_1897</name>
    <name evidence="9" type="ORF">PQU93_03860</name>
</gene>
<dbReference type="EMBL" id="JAQQKY010000001">
    <property type="protein sequence ID" value="MDC7689913.1"/>
    <property type="molecule type" value="Genomic_DNA"/>
</dbReference>
<dbReference type="InterPro" id="IPR045621">
    <property type="entry name" value="BPD_transp_1_N"/>
</dbReference>
<feature type="transmembrane region" description="Helical" evidence="7">
    <location>
        <begin position="135"/>
        <end position="158"/>
    </location>
</feature>
<dbReference type="RefSeq" id="WP_047966858.1">
    <property type="nucleotide sequence ID" value="NZ_JAQQKY010000001.1"/>
</dbReference>
<dbReference type="InterPro" id="IPR035906">
    <property type="entry name" value="MetI-like_sf"/>
</dbReference>
<evidence type="ECO:0000313" key="11">
    <source>
        <dbReference type="Proteomes" id="UP000279384"/>
    </source>
</evidence>
<name>A0A495BD60_VOGIN</name>
<dbReference type="CDD" id="cd06261">
    <property type="entry name" value="TM_PBP2"/>
    <property type="match status" value="1"/>
</dbReference>
<comment type="caution">
    <text evidence="10">The sequence shown here is derived from an EMBL/GenBank/DDBJ whole genome shotgun (WGS) entry which is preliminary data.</text>
</comment>
<reference evidence="10 11" key="1">
    <citation type="submission" date="2018-10" db="EMBL/GenBank/DDBJ databases">
        <title>Genomic Encyclopedia of Type Strains, Phase IV (KMG-IV): sequencing the most valuable type-strain genomes for metagenomic binning, comparative biology and taxonomic classification.</title>
        <authorList>
            <person name="Goeker M."/>
        </authorList>
    </citation>
    <scope>NUCLEOTIDE SEQUENCE [LARGE SCALE GENOMIC DNA]</scope>
    <source>
        <strain evidence="10 11">DSM 3303</strain>
    </source>
</reference>
<protein>
    <submittedName>
        <fullName evidence="9">ABC transporter permease subunit</fullName>
    </submittedName>
    <submittedName>
        <fullName evidence="10">Dipeptide transport system permease protein</fullName>
    </submittedName>
</protein>
<evidence type="ECO:0000256" key="5">
    <source>
        <dbReference type="ARBA" id="ARBA00022989"/>
    </source>
</evidence>
<comment type="subcellular location">
    <subcellularLocation>
        <location evidence="1 7">Cell membrane</location>
        <topology evidence="1 7">Multi-pass membrane protein</topology>
    </subcellularLocation>
</comment>
<evidence type="ECO:0000256" key="7">
    <source>
        <dbReference type="RuleBase" id="RU363032"/>
    </source>
</evidence>
<dbReference type="Pfam" id="PF00528">
    <property type="entry name" value="BPD_transp_1"/>
    <property type="match status" value="1"/>
</dbReference>
<dbReference type="GO" id="GO:0005886">
    <property type="term" value="C:plasma membrane"/>
    <property type="evidence" value="ECO:0007669"/>
    <property type="project" value="UniProtKB-SubCell"/>
</dbReference>
<dbReference type="Proteomes" id="UP000279384">
    <property type="component" value="Unassembled WGS sequence"/>
</dbReference>
<evidence type="ECO:0000256" key="3">
    <source>
        <dbReference type="ARBA" id="ARBA00022475"/>
    </source>
</evidence>
<dbReference type="PANTHER" id="PTHR43163:SF6">
    <property type="entry name" value="DIPEPTIDE TRANSPORT SYSTEM PERMEASE PROTEIN DPPB-RELATED"/>
    <property type="match status" value="1"/>
</dbReference>
<feature type="transmembrane region" description="Helical" evidence="7">
    <location>
        <begin position="100"/>
        <end position="123"/>
    </location>
</feature>
<evidence type="ECO:0000256" key="1">
    <source>
        <dbReference type="ARBA" id="ARBA00004651"/>
    </source>
</evidence>
<dbReference type="SUPFAM" id="SSF161098">
    <property type="entry name" value="MetI-like"/>
    <property type="match status" value="1"/>
</dbReference>
<evidence type="ECO:0000259" key="8">
    <source>
        <dbReference type="PROSITE" id="PS50928"/>
    </source>
</evidence>
<dbReference type="GO" id="GO:0071916">
    <property type="term" value="F:dipeptide transmembrane transporter activity"/>
    <property type="evidence" value="ECO:0007669"/>
    <property type="project" value="TreeGrafter"/>
</dbReference>
<dbReference type="Proteomes" id="UP001221566">
    <property type="component" value="Unassembled WGS sequence"/>
</dbReference>
<feature type="transmembrane region" description="Helical" evidence="7">
    <location>
        <begin position="313"/>
        <end position="334"/>
    </location>
</feature>
<dbReference type="PROSITE" id="PS50928">
    <property type="entry name" value="ABC_TM1"/>
    <property type="match status" value="1"/>
</dbReference>
<feature type="transmembrane region" description="Helical" evidence="7">
    <location>
        <begin position="204"/>
        <end position="224"/>
    </location>
</feature>
<evidence type="ECO:0000313" key="10">
    <source>
        <dbReference type="EMBL" id="RKQ58921.1"/>
    </source>
</evidence>
<evidence type="ECO:0000313" key="9">
    <source>
        <dbReference type="EMBL" id="MDC7689913.1"/>
    </source>
</evidence>
<sequence length="342" mass="37669">MFFFILRRLGVLIPTFFGITLITFSLIRMIPGDPIEVMMGERSLDPALHAAAMKRLGLDQPLYIQYFDYISNLFQGNLGASLKTQQSVWSEFTTLFPATLELALCALVFATVCGLLAGVVAAIKRGSIFDHGVMGISLTGFSMPIFWWGLILIMLFSVQLGWTPVSGRLDLAFDVQPQTGFMLIDAWRAEMADPEYNAGAFKDAVMHLILPAIVLGTIPLAVIARMTRSSMLEVLREDYVRTARAKGLSPARVIFIHTLRNALIPVLTVIGLQVGTLMGGAVLTETIFSWPGIGKWLIDAIGRRDYPVVQNGILIVATLVIVTNFIVDILYGIANPRIRHAK</sequence>
<dbReference type="Gene3D" id="1.10.3720.10">
    <property type="entry name" value="MetI-like"/>
    <property type="match status" value="1"/>
</dbReference>
<evidence type="ECO:0000256" key="2">
    <source>
        <dbReference type="ARBA" id="ARBA00022448"/>
    </source>
</evidence>
<dbReference type="PANTHER" id="PTHR43163">
    <property type="entry name" value="DIPEPTIDE TRANSPORT SYSTEM PERMEASE PROTEIN DPPB-RELATED"/>
    <property type="match status" value="1"/>
</dbReference>
<dbReference type="EMBL" id="RBID01000014">
    <property type="protein sequence ID" value="RKQ58921.1"/>
    <property type="molecule type" value="Genomic_DNA"/>
</dbReference>
<keyword evidence="12" id="KW-1185">Reference proteome</keyword>
<evidence type="ECO:0000256" key="6">
    <source>
        <dbReference type="ARBA" id="ARBA00023136"/>
    </source>
</evidence>